<comment type="caution">
    <text evidence="2">The sequence shown here is derived from an EMBL/GenBank/DDBJ whole genome shotgun (WGS) entry which is preliminary data.</text>
</comment>
<dbReference type="Proteomes" id="UP000256512">
    <property type="component" value="Unassembled WGS sequence"/>
</dbReference>
<sequence length="180" mass="21305">MKIILSILLCLSLASCTVYGVTNDYKKLSDDDKSTIVSLKNFDDTNVKYIYKINGKQLKEELKKHPKSVVYIFSNGCTSQYCLPMSNYERFAKENNYKLFLIMEGYAHLDRTIAQRSEVFKEQLYSIDNDFYNSWYSVRYHRLFENELRGIEKKAKPEWEGGLYFFNFDTLEKVTRDLPQ</sequence>
<dbReference type="AlphaFoldDB" id="A0A3D9BMB6"/>
<feature type="signal peptide" evidence="1">
    <location>
        <begin position="1"/>
        <end position="20"/>
    </location>
</feature>
<gene>
    <name evidence="2" type="ORF">DRF62_08835</name>
</gene>
<dbReference type="PROSITE" id="PS51257">
    <property type="entry name" value="PROKAR_LIPOPROTEIN"/>
    <property type="match status" value="1"/>
</dbReference>
<dbReference type="EMBL" id="QNVS01000021">
    <property type="protein sequence ID" value="REC54673.1"/>
    <property type="molecule type" value="Genomic_DNA"/>
</dbReference>
<reference evidence="2 3" key="1">
    <citation type="journal article" date="2006" name="Int. J. Syst. Evol. Microbiol.">
        <title>Chryseobacterium piscium sp. nov., isolated from fish of the South Atlantic Ocean off South Africa.</title>
        <authorList>
            <person name="de Beer H."/>
            <person name="Hugo C.J."/>
            <person name="Jooste P.J."/>
            <person name="Vancanneyt M."/>
            <person name="Coenye T."/>
            <person name="Vandamme P."/>
        </authorList>
    </citation>
    <scope>NUCLEOTIDE SEQUENCE [LARGE SCALE GENOMIC DNA]</scope>
    <source>
        <strain evidence="2 3">CCUG 51923</strain>
    </source>
</reference>
<evidence type="ECO:0000313" key="2">
    <source>
        <dbReference type="EMBL" id="REC54673.1"/>
    </source>
</evidence>
<keyword evidence="1" id="KW-0732">Signal</keyword>
<proteinExistence type="predicted"/>
<organism evidence="2 3">
    <name type="scientific">Chryseobacterium piscium</name>
    <dbReference type="NCBI Taxonomy" id="333702"/>
    <lineage>
        <taxon>Bacteria</taxon>
        <taxon>Pseudomonadati</taxon>
        <taxon>Bacteroidota</taxon>
        <taxon>Flavobacteriia</taxon>
        <taxon>Flavobacteriales</taxon>
        <taxon>Weeksellaceae</taxon>
        <taxon>Chryseobacterium group</taxon>
        <taxon>Chryseobacterium</taxon>
    </lineage>
</organism>
<feature type="chain" id="PRO_5017770083" evidence="1">
    <location>
        <begin position="21"/>
        <end position="180"/>
    </location>
</feature>
<accession>A0A3D9BMB6</accession>
<evidence type="ECO:0000256" key="1">
    <source>
        <dbReference type="SAM" id="SignalP"/>
    </source>
</evidence>
<evidence type="ECO:0000313" key="3">
    <source>
        <dbReference type="Proteomes" id="UP000256512"/>
    </source>
</evidence>
<keyword evidence="3" id="KW-1185">Reference proteome</keyword>
<protein>
    <submittedName>
        <fullName evidence="2">Uncharacterized protein</fullName>
    </submittedName>
</protein>
<dbReference type="RefSeq" id="WP_111944903.1">
    <property type="nucleotide sequence ID" value="NZ_QNVS01000021.1"/>
</dbReference>
<name>A0A3D9BMB6_9FLAO</name>